<evidence type="ECO:0000313" key="2">
    <source>
        <dbReference type="Proteomes" id="UP000241690"/>
    </source>
</evidence>
<accession>A0A2T4AJB6</accession>
<protein>
    <submittedName>
        <fullName evidence="1">Uncharacterized protein</fullName>
    </submittedName>
</protein>
<dbReference type="GeneID" id="36627426"/>
<gene>
    <name evidence="1" type="ORF">M431DRAFT_506759</name>
</gene>
<evidence type="ECO:0000313" key="1">
    <source>
        <dbReference type="EMBL" id="PTB57018.1"/>
    </source>
</evidence>
<dbReference type="Proteomes" id="UP000241690">
    <property type="component" value="Unassembled WGS sequence"/>
</dbReference>
<proteinExistence type="predicted"/>
<keyword evidence="2" id="KW-1185">Reference proteome</keyword>
<name>A0A2T4AJB6_TRIHA</name>
<reference evidence="1 2" key="1">
    <citation type="submission" date="2016-07" db="EMBL/GenBank/DDBJ databases">
        <title>Multiple horizontal gene transfer events from other fungi enriched the ability of initially mycotrophic Trichoderma (Ascomycota) to feed on dead plant biomass.</title>
        <authorList>
            <consortium name="DOE Joint Genome Institute"/>
            <person name="Aerts A."/>
            <person name="Atanasova L."/>
            <person name="Chenthamara K."/>
            <person name="Zhang J."/>
            <person name="Grujic M."/>
            <person name="Henrissat B."/>
            <person name="Kuo A."/>
            <person name="Salamov A."/>
            <person name="Lipzen A."/>
            <person name="Labutti K."/>
            <person name="Barry K."/>
            <person name="Miao Y."/>
            <person name="Rahimi M.J."/>
            <person name="Shen Q."/>
            <person name="Grigoriev I.V."/>
            <person name="Kubicek C.P."/>
            <person name="Druzhinina I.S."/>
        </authorList>
    </citation>
    <scope>NUCLEOTIDE SEQUENCE [LARGE SCALE GENOMIC DNA]</scope>
    <source>
        <strain evidence="1 2">CBS 226.95</strain>
    </source>
</reference>
<sequence>MQVLLVVLPGMLPAKAAIGKSSKSLALCMTSGTTHHSGCFATDPNLCLLPRPVPQVANTRANNYQILAPEAID</sequence>
<dbReference type="AlphaFoldDB" id="A0A2T4AJB6"/>
<dbReference type="RefSeq" id="XP_024776695.1">
    <property type="nucleotide sequence ID" value="XM_024918857.1"/>
</dbReference>
<dbReference type="EMBL" id="KZ679678">
    <property type="protein sequence ID" value="PTB57018.1"/>
    <property type="molecule type" value="Genomic_DNA"/>
</dbReference>
<organism evidence="1 2">
    <name type="scientific">Trichoderma harzianum CBS 226.95</name>
    <dbReference type="NCBI Taxonomy" id="983964"/>
    <lineage>
        <taxon>Eukaryota</taxon>
        <taxon>Fungi</taxon>
        <taxon>Dikarya</taxon>
        <taxon>Ascomycota</taxon>
        <taxon>Pezizomycotina</taxon>
        <taxon>Sordariomycetes</taxon>
        <taxon>Hypocreomycetidae</taxon>
        <taxon>Hypocreales</taxon>
        <taxon>Hypocreaceae</taxon>
        <taxon>Trichoderma</taxon>
    </lineage>
</organism>